<proteinExistence type="predicted"/>
<reference evidence="2" key="1">
    <citation type="journal article" date="2019" name="Sci. Rep.">
        <title>Draft genome of Tanacetum cinerariifolium, the natural source of mosquito coil.</title>
        <authorList>
            <person name="Yamashiro T."/>
            <person name="Shiraishi A."/>
            <person name="Satake H."/>
            <person name="Nakayama K."/>
        </authorList>
    </citation>
    <scope>NUCLEOTIDE SEQUENCE</scope>
</reference>
<evidence type="ECO:0000313" key="2">
    <source>
        <dbReference type="EMBL" id="GFD60759.1"/>
    </source>
</evidence>
<accession>A0A699XLT2</accession>
<organism evidence="2">
    <name type="scientific">Tanacetum cinerariifolium</name>
    <name type="common">Dalmatian daisy</name>
    <name type="synonym">Chrysanthemum cinerariifolium</name>
    <dbReference type="NCBI Taxonomy" id="118510"/>
    <lineage>
        <taxon>Eukaryota</taxon>
        <taxon>Viridiplantae</taxon>
        <taxon>Streptophyta</taxon>
        <taxon>Embryophyta</taxon>
        <taxon>Tracheophyta</taxon>
        <taxon>Spermatophyta</taxon>
        <taxon>Magnoliopsida</taxon>
        <taxon>eudicotyledons</taxon>
        <taxon>Gunneridae</taxon>
        <taxon>Pentapetalae</taxon>
        <taxon>asterids</taxon>
        <taxon>campanulids</taxon>
        <taxon>Asterales</taxon>
        <taxon>Asteraceae</taxon>
        <taxon>Asteroideae</taxon>
        <taxon>Anthemideae</taxon>
        <taxon>Anthemidinae</taxon>
        <taxon>Tanacetum</taxon>
    </lineage>
</organism>
<feature type="region of interest" description="Disordered" evidence="1">
    <location>
        <begin position="56"/>
        <end position="76"/>
    </location>
</feature>
<sequence length="76" mass="8564">MNSPSKEDLDNLFGQMYDEYFEKKFSNKPINFTAKQVHDQEDSSLTSLIDIEAHEASPIVTTSEEQTPPISLTVAD</sequence>
<name>A0A699XLT2_TANCI</name>
<evidence type="ECO:0000256" key="1">
    <source>
        <dbReference type="SAM" id="MobiDB-lite"/>
    </source>
</evidence>
<feature type="compositionally biased region" description="Polar residues" evidence="1">
    <location>
        <begin position="59"/>
        <end position="70"/>
    </location>
</feature>
<comment type="caution">
    <text evidence="2">The sequence shown here is derived from an EMBL/GenBank/DDBJ whole genome shotgun (WGS) entry which is preliminary data.</text>
</comment>
<evidence type="ECO:0008006" key="3">
    <source>
        <dbReference type="Google" id="ProtNLM"/>
    </source>
</evidence>
<dbReference type="EMBL" id="BKCJ011882202">
    <property type="protein sequence ID" value="GFD60759.1"/>
    <property type="molecule type" value="Genomic_DNA"/>
</dbReference>
<gene>
    <name evidence="2" type="ORF">Tci_932728</name>
</gene>
<protein>
    <recommendedName>
        <fullName evidence="3">Integrase, catalytic region, zinc finger, CCHC-type, peptidase aspartic, catalytic</fullName>
    </recommendedName>
</protein>
<dbReference type="AlphaFoldDB" id="A0A699XLT2"/>
<feature type="non-terminal residue" evidence="2">
    <location>
        <position position="76"/>
    </location>
</feature>